<evidence type="ECO:0000313" key="1">
    <source>
        <dbReference type="EMBL" id="GAA1557538.1"/>
    </source>
</evidence>
<organism evidence="1 2">
    <name type="scientific">Dactylosporangium maewongense</name>
    <dbReference type="NCBI Taxonomy" id="634393"/>
    <lineage>
        <taxon>Bacteria</taxon>
        <taxon>Bacillati</taxon>
        <taxon>Actinomycetota</taxon>
        <taxon>Actinomycetes</taxon>
        <taxon>Micromonosporales</taxon>
        <taxon>Micromonosporaceae</taxon>
        <taxon>Dactylosporangium</taxon>
    </lineage>
</organism>
<gene>
    <name evidence="1" type="ORF">GCM10009827_093080</name>
</gene>
<name>A0ABN2CIY3_9ACTN</name>
<evidence type="ECO:0008006" key="3">
    <source>
        <dbReference type="Google" id="ProtNLM"/>
    </source>
</evidence>
<dbReference type="Gene3D" id="3.30.460.40">
    <property type="match status" value="1"/>
</dbReference>
<protein>
    <recommendedName>
        <fullName evidence="3">Lincosamide nucleotidyltransferase A/C/D/E</fullName>
    </recommendedName>
</protein>
<evidence type="ECO:0000313" key="2">
    <source>
        <dbReference type="Proteomes" id="UP001501470"/>
    </source>
</evidence>
<sequence>MNEAQVREVLDALEAAGCPHWISGGWGIDALVGRQTREHRDLDLAVDAAREAEALLALEALGYRVETDWRPVRVEVAGPGGGYVDLHPVAFTGDGEGRQAGLDGGWFDYPRADLTIGTIGGRAVPCISKRLQQVFHQGYEPREVDRADLRQLGDCP</sequence>
<dbReference type="Pfam" id="PF10706">
    <property type="entry name" value="Aminoglyc_resit"/>
    <property type="match status" value="1"/>
</dbReference>
<keyword evidence="2" id="KW-1185">Reference proteome</keyword>
<accession>A0ABN2CIY3</accession>
<dbReference type="EMBL" id="BAAAQD010000026">
    <property type="protein sequence ID" value="GAA1557538.1"/>
    <property type="molecule type" value="Genomic_DNA"/>
</dbReference>
<proteinExistence type="predicted"/>
<reference evidence="1 2" key="1">
    <citation type="journal article" date="2019" name="Int. J. Syst. Evol. Microbiol.">
        <title>The Global Catalogue of Microorganisms (GCM) 10K type strain sequencing project: providing services to taxonomists for standard genome sequencing and annotation.</title>
        <authorList>
            <consortium name="The Broad Institute Genomics Platform"/>
            <consortium name="The Broad Institute Genome Sequencing Center for Infectious Disease"/>
            <person name="Wu L."/>
            <person name="Ma J."/>
        </authorList>
    </citation>
    <scope>NUCLEOTIDE SEQUENCE [LARGE SCALE GENOMIC DNA]</scope>
    <source>
        <strain evidence="1 2">JCM 15933</strain>
    </source>
</reference>
<comment type="caution">
    <text evidence="1">The sequence shown here is derived from an EMBL/GenBank/DDBJ whole genome shotgun (WGS) entry which is preliminary data.</text>
</comment>
<dbReference type="Proteomes" id="UP001501470">
    <property type="component" value="Unassembled WGS sequence"/>
</dbReference>
<dbReference type="RefSeq" id="WP_344510988.1">
    <property type="nucleotide sequence ID" value="NZ_BAAAQD010000026.1"/>
</dbReference>
<dbReference type="InterPro" id="IPR019646">
    <property type="entry name" value="Aminoglyc_AdlTrfase"/>
</dbReference>